<dbReference type="AlphaFoldDB" id="U5ED75"/>
<reference evidence="5" key="1">
    <citation type="journal article" date="2014" name="Insect Biochem. Mol. Biol.">
        <title>An insight into the sialome of the frog biting fly, Corethrella appendiculata.</title>
        <authorList>
            <person name="Ribeiro J.M.C."/>
            <person name="Chagas A.C."/>
            <person name="Pham V.M."/>
            <person name="Lounibos L.P."/>
            <person name="Calvo E."/>
        </authorList>
    </citation>
    <scope>NUCLEOTIDE SEQUENCE</scope>
    <source>
        <tissue evidence="5">Salivary glands</tissue>
    </source>
</reference>
<keyword evidence="3" id="KW-0812">Transmembrane</keyword>
<keyword evidence="1" id="KW-0433">Leucine-rich repeat</keyword>
<feature type="signal peptide" evidence="4">
    <location>
        <begin position="1"/>
        <end position="18"/>
    </location>
</feature>
<keyword evidence="3" id="KW-1133">Transmembrane helix</keyword>
<evidence type="ECO:0000256" key="4">
    <source>
        <dbReference type="SAM" id="SignalP"/>
    </source>
</evidence>
<dbReference type="Pfam" id="PF13855">
    <property type="entry name" value="LRR_8"/>
    <property type="match status" value="2"/>
</dbReference>
<dbReference type="EMBL" id="GANO01004849">
    <property type="protein sequence ID" value="JAB55022.1"/>
    <property type="molecule type" value="mRNA"/>
</dbReference>
<evidence type="ECO:0000313" key="5">
    <source>
        <dbReference type="EMBL" id="JAB55022.1"/>
    </source>
</evidence>
<sequence length="592" mass="69270">MAEKIFLIFSLVILRAVGEFHSNINSDELYVNHQVCPKICICDIIDGFKRADCSGENLINTYTDVPDSVEILDLSNNRISVLDNKCLRDYKNVIKLFLSENEIQTIFLDAFIEMKFLKYLDLSENRLEYIDDKIFEENSELIEVNLSQNKFMNIQDRPFLQSDSLMFLDLNDAHIPHIYVSMFEKLPHLRTLDLSENLLITFDTNAVKHLKNLEYINLEFNRWKCENSMKDVVKWFKAHGIKVEIEKCLLSPLKHTQMFERMELFPSYNPEKESREDVDISELWGNNGTKKEVDKKTGVGHDEYWTYILEKTCSKETASNKICDDFLMCQHKYHELYHLYTKKGNQVKTLYPVRSIGYIFYAGMLVGLIAGTVLTYLVCICKKQWKIVRNRNKIRQQIQERNRFRHSRLMDSPRPQHREIITPTTRQEPPIRHQNENSHQFLVNLFGKRQPRYLRNMHHLTMRPNSIANNSEAVHESSQPPTQYETENLRNAEIERLLALNSQASSATYLNFSQPNLSHIEPVQPQPTCPNDPEYAQLSLILPERNLTNLHSVSAENLQENDQVFLRGESPPPTYTDCIIRLNSQNSQNSQK</sequence>
<dbReference type="PANTHER" id="PTHR45712:SF22">
    <property type="entry name" value="INSULIN-LIKE GROWTH FACTOR-BINDING PROTEIN COMPLEX ACID LABILE SUBUNIT"/>
    <property type="match status" value="1"/>
</dbReference>
<feature type="chain" id="PRO_5004659248" evidence="4">
    <location>
        <begin position="19"/>
        <end position="592"/>
    </location>
</feature>
<accession>U5ED75</accession>
<organism evidence="5">
    <name type="scientific">Corethrella appendiculata</name>
    <dbReference type="NCBI Taxonomy" id="1370023"/>
    <lineage>
        <taxon>Eukaryota</taxon>
        <taxon>Metazoa</taxon>
        <taxon>Ecdysozoa</taxon>
        <taxon>Arthropoda</taxon>
        <taxon>Hexapoda</taxon>
        <taxon>Insecta</taxon>
        <taxon>Pterygota</taxon>
        <taxon>Neoptera</taxon>
        <taxon>Endopterygota</taxon>
        <taxon>Diptera</taxon>
        <taxon>Nematocera</taxon>
        <taxon>Culicoidea</taxon>
        <taxon>Chaoboridae</taxon>
        <taxon>Corethrella</taxon>
    </lineage>
</organism>
<proteinExistence type="evidence at transcript level"/>
<dbReference type="InterPro" id="IPR032675">
    <property type="entry name" value="LRR_dom_sf"/>
</dbReference>
<evidence type="ECO:0000256" key="3">
    <source>
        <dbReference type="SAM" id="Phobius"/>
    </source>
</evidence>
<dbReference type="PANTHER" id="PTHR45712">
    <property type="entry name" value="AGAP008170-PA"/>
    <property type="match status" value="1"/>
</dbReference>
<dbReference type="SUPFAM" id="SSF52058">
    <property type="entry name" value="L domain-like"/>
    <property type="match status" value="1"/>
</dbReference>
<evidence type="ECO:0000256" key="2">
    <source>
        <dbReference type="ARBA" id="ARBA00022737"/>
    </source>
</evidence>
<feature type="transmembrane region" description="Helical" evidence="3">
    <location>
        <begin position="358"/>
        <end position="381"/>
    </location>
</feature>
<dbReference type="InterPro" id="IPR050333">
    <property type="entry name" value="SLRP"/>
</dbReference>
<protein>
    <submittedName>
        <fullName evidence="5">Putative kek6</fullName>
    </submittedName>
</protein>
<dbReference type="InterPro" id="IPR001611">
    <property type="entry name" value="Leu-rich_rpt"/>
</dbReference>
<dbReference type="Gene3D" id="3.80.10.10">
    <property type="entry name" value="Ribonuclease Inhibitor"/>
    <property type="match status" value="2"/>
</dbReference>
<keyword evidence="4" id="KW-0732">Signal</keyword>
<keyword evidence="3" id="KW-0472">Membrane</keyword>
<evidence type="ECO:0000256" key="1">
    <source>
        <dbReference type="ARBA" id="ARBA00022614"/>
    </source>
</evidence>
<name>U5ED75_9DIPT</name>
<keyword evidence="2" id="KW-0677">Repeat</keyword>
<dbReference type="PRINTS" id="PR00019">
    <property type="entry name" value="LEURICHRPT"/>
</dbReference>
<dbReference type="InterPro" id="IPR003591">
    <property type="entry name" value="Leu-rich_rpt_typical-subtyp"/>
</dbReference>
<dbReference type="PROSITE" id="PS51450">
    <property type="entry name" value="LRR"/>
    <property type="match status" value="1"/>
</dbReference>
<dbReference type="SMART" id="SM00369">
    <property type="entry name" value="LRR_TYP"/>
    <property type="match status" value="3"/>
</dbReference>